<gene>
    <name evidence="1" type="ORF">Mco01_23220</name>
</gene>
<organism evidence="1 2">
    <name type="scientific">Microbispora corallina</name>
    <dbReference type="NCBI Taxonomy" id="83302"/>
    <lineage>
        <taxon>Bacteria</taxon>
        <taxon>Bacillati</taxon>
        <taxon>Actinomycetota</taxon>
        <taxon>Actinomycetes</taxon>
        <taxon>Streptosporangiales</taxon>
        <taxon>Streptosporangiaceae</taxon>
        <taxon>Microbispora</taxon>
    </lineage>
</organism>
<reference evidence="1 2" key="1">
    <citation type="submission" date="2021-01" db="EMBL/GenBank/DDBJ databases">
        <title>Whole genome shotgun sequence of Microbispora corallina NBRC 16416.</title>
        <authorList>
            <person name="Komaki H."/>
            <person name="Tamura T."/>
        </authorList>
    </citation>
    <scope>NUCLEOTIDE SEQUENCE [LARGE SCALE GENOMIC DNA]</scope>
    <source>
        <strain evidence="1 2">NBRC 16416</strain>
    </source>
</reference>
<protein>
    <recommendedName>
        <fullName evidence="3">DUF393 domain-containing protein</fullName>
    </recommendedName>
</protein>
<dbReference type="InterPro" id="IPR007263">
    <property type="entry name" value="DCC1-like"/>
</dbReference>
<accession>A0ABQ4FWZ3</accession>
<dbReference type="Proteomes" id="UP000603904">
    <property type="component" value="Unassembled WGS sequence"/>
</dbReference>
<dbReference type="Pfam" id="PF04134">
    <property type="entry name" value="DCC1-like"/>
    <property type="match status" value="1"/>
</dbReference>
<evidence type="ECO:0000313" key="1">
    <source>
        <dbReference type="EMBL" id="GIH39322.1"/>
    </source>
</evidence>
<name>A0ABQ4FWZ3_9ACTN</name>
<proteinExistence type="predicted"/>
<comment type="caution">
    <text evidence="1">The sequence shown here is derived from an EMBL/GenBank/DDBJ whole genome shotgun (WGS) entry which is preliminary data.</text>
</comment>
<keyword evidence="2" id="KW-1185">Reference proteome</keyword>
<dbReference type="EMBL" id="BOOC01000007">
    <property type="protein sequence ID" value="GIH39322.1"/>
    <property type="molecule type" value="Genomic_DNA"/>
</dbReference>
<sequence length="127" mass="13685">MGSVGGENRLLLVFDGECAFCQMCVNAGRRLLPYMPVVRAWQFVDLGALGLTRDEASASVQLVGPRGLHAHGARAIGVMLALQPHPLWRPLGRVMLAPPVSWAAEGAYRLVSRYRHLLPGASVKDAA</sequence>
<evidence type="ECO:0000313" key="2">
    <source>
        <dbReference type="Proteomes" id="UP000603904"/>
    </source>
</evidence>
<evidence type="ECO:0008006" key="3">
    <source>
        <dbReference type="Google" id="ProtNLM"/>
    </source>
</evidence>